<gene>
    <name evidence="1" type="ORF">GLYMA_02G242500</name>
</gene>
<reference evidence="1" key="3">
    <citation type="submission" date="2018-07" db="EMBL/GenBank/DDBJ databases">
        <title>WGS assembly of Glycine max.</title>
        <authorList>
            <person name="Schmutz J."/>
            <person name="Cannon S."/>
            <person name="Schlueter J."/>
            <person name="Ma J."/>
            <person name="Mitros T."/>
            <person name="Nelson W."/>
            <person name="Hyten D."/>
            <person name="Song Q."/>
            <person name="Thelen J."/>
            <person name="Cheng J."/>
            <person name="Xu D."/>
            <person name="Hellsten U."/>
            <person name="May G."/>
            <person name="Yu Y."/>
            <person name="Sakurai T."/>
            <person name="Umezawa T."/>
            <person name="Bhattacharyya M."/>
            <person name="Sandhu D."/>
            <person name="Valliyodan B."/>
            <person name="Lindquist E."/>
            <person name="Peto M."/>
            <person name="Grant D."/>
            <person name="Shu S."/>
            <person name="Goodstein D."/>
            <person name="Barry K."/>
            <person name="Futrell-Griggs M."/>
            <person name="Abernathy B."/>
            <person name="Du J."/>
            <person name="Tian Z."/>
            <person name="Zhu L."/>
            <person name="Gill N."/>
            <person name="Joshi T."/>
            <person name="Libault M."/>
            <person name="Sethuraman A."/>
            <person name="Zhang X."/>
            <person name="Shinozaki K."/>
            <person name="Nguyen H."/>
            <person name="Wing R."/>
            <person name="Cregan P."/>
            <person name="Specht J."/>
            <person name="Grimwood J."/>
            <person name="Rokhsar D."/>
            <person name="Stacey G."/>
            <person name="Shoemaker R."/>
            <person name="Jackson S."/>
        </authorList>
    </citation>
    <scope>NUCLEOTIDE SEQUENCE</scope>
    <source>
        <tissue evidence="1">Callus</tissue>
    </source>
</reference>
<dbReference type="EnsemblPlants" id="KRH72955">
    <property type="protein sequence ID" value="KRH72955"/>
    <property type="gene ID" value="GLYMA_02G242500"/>
</dbReference>
<dbReference type="Proteomes" id="UP000008827">
    <property type="component" value="Chromosome 2"/>
</dbReference>
<evidence type="ECO:0000313" key="3">
    <source>
        <dbReference type="Proteomes" id="UP000008827"/>
    </source>
</evidence>
<evidence type="ECO:0000313" key="1">
    <source>
        <dbReference type="EMBL" id="KRH72955.1"/>
    </source>
</evidence>
<dbReference type="AlphaFoldDB" id="A0A0R0L7I6"/>
<sequence length="81" mass="9534">MEIQQHQHIQNKQLHAHTCLSCFIFVPPNFGTKSTWIFILYKQTHSLETKKRPTCDSLQKKITLEPLAREEDFGGDKTRQH</sequence>
<evidence type="ECO:0000313" key="2">
    <source>
        <dbReference type="EnsemblPlants" id="KRH72955"/>
    </source>
</evidence>
<protein>
    <submittedName>
        <fullName evidence="1 2">Uncharacterized protein</fullName>
    </submittedName>
</protein>
<keyword evidence="3" id="KW-1185">Reference proteome</keyword>
<proteinExistence type="predicted"/>
<reference evidence="1 2" key="1">
    <citation type="journal article" date="2010" name="Nature">
        <title>Genome sequence of the palaeopolyploid soybean.</title>
        <authorList>
            <person name="Schmutz J."/>
            <person name="Cannon S.B."/>
            <person name="Schlueter J."/>
            <person name="Ma J."/>
            <person name="Mitros T."/>
            <person name="Nelson W."/>
            <person name="Hyten D.L."/>
            <person name="Song Q."/>
            <person name="Thelen J.J."/>
            <person name="Cheng J."/>
            <person name="Xu D."/>
            <person name="Hellsten U."/>
            <person name="May G.D."/>
            <person name="Yu Y."/>
            <person name="Sakurai T."/>
            <person name="Umezawa T."/>
            <person name="Bhattacharyya M.K."/>
            <person name="Sandhu D."/>
            <person name="Valliyodan B."/>
            <person name="Lindquist E."/>
            <person name="Peto M."/>
            <person name="Grant D."/>
            <person name="Shu S."/>
            <person name="Goodstein D."/>
            <person name="Barry K."/>
            <person name="Futrell-Griggs M."/>
            <person name="Abernathy B."/>
            <person name="Du J."/>
            <person name="Tian Z."/>
            <person name="Zhu L."/>
            <person name="Gill N."/>
            <person name="Joshi T."/>
            <person name="Libault M."/>
            <person name="Sethuraman A."/>
            <person name="Zhang X.-C."/>
            <person name="Shinozaki K."/>
            <person name="Nguyen H.T."/>
            <person name="Wing R.A."/>
            <person name="Cregan P."/>
            <person name="Specht J."/>
            <person name="Grimwood J."/>
            <person name="Rokhsar D."/>
            <person name="Stacey G."/>
            <person name="Shoemaker R.C."/>
            <person name="Jackson S.A."/>
        </authorList>
    </citation>
    <scope>NUCLEOTIDE SEQUENCE</scope>
    <source>
        <strain evidence="2">cv. Williams 82</strain>
        <tissue evidence="1">Callus</tissue>
    </source>
</reference>
<dbReference type="EMBL" id="CM000835">
    <property type="protein sequence ID" value="KRH72955.1"/>
    <property type="molecule type" value="Genomic_DNA"/>
</dbReference>
<dbReference type="Gramene" id="KRH72955">
    <property type="protein sequence ID" value="KRH72955"/>
    <property type="gene ID" value="GLYMA_02G242500"/>
</dbReference>
<name>A0A0R0L7I6_SOYBN</name>
<organism evidence="1">
    <name type="scientific">Glycine max</name>
    <name type="common">Soybean</name>
    <name type="synonym">Glycine hispida</name>
    <dbReference type="NCBI Taxonomy" id="3847"/>
    <lineage>
        <taxon>Eukaryota</taxon>
        <taxon>Viridiplantae</taxon>
        <taxon>Streptophyta</taxon>
        <taxon>Embryophyta</taxon>
        <taxon>Tracheophyta</taxon>
        <taxon>Spermatophyta</taxon>
        <taxon>Magnoliopsida</taxon>
        <taxon>eudicotyledons</taxon>
        <taxon>Gunneridae</taxon>
        <taxon>Pentapetalae</taxon>
        <taxon>rosids</taxon>
        <taxon>fabids</taxon>
        <taxon>Fabales</taxon>
        <taxon>Fabaceae</taxon>
        <taxon>Papilionoideae</taxon>
        <taxon>50 kb inversion clade</taxon>
        <taxon>NPAAA clade</taxon>
        <taxon>indigoferoid/millettioid clade</taxon>
        <taxon>Phaseoleae</taxon>
        <taxon>Glycine</taxon>
        <taxon>Glycine subgen. Soja</taxon>
    </lineage>
</organism>
<accession>A0A0R0L7I6</accession>
<dbReference type="InParanoid" id="A0A0R0L7I6"/>
<reference evidence="2" key="2">
    <citation type="submission" date="2018-02" db="UniProtKB">
        <authorList>
            <consortium name="EnsemblPlants"/>
        </authorList>
    </citation>
    <scope>IDENTIFICATION</scope>
    <source>
        <strain evidence="2">Williams 82</strain>
    </source>
</reference>